<name>A0A0G4E5J9_PSEFS</name>
<proteinExistence type="predicted"/>
<protein>
    <submittedName>
        <fullName evidence="1">Uncharacterized protein</fullName>
    </submittedName>
</protein>
<geneLocation type="plasmid" evidence="1">
    <name>pQBR55</name>
</geneLocation>
<dbReference type="EMBL" id="LN713927">
    <property type="protein sequence ID" value="CEK42506.1"/>
    <property type="molecule type" value="Genomic_DNA"/>
</dbReference>
<keyword evidence="1" id="KW-0614">Plasmid</keyword>
<accession>A0A0G4E5J9</accession>
<reference evidence="1" key="2">
    <citation type="submission" date="2015-06" db="EMBL/GenBank/DDBJ databases">
        <title>Environmentally co-occuring mercury resistance plasmids are genetically and phenotypically diverse and confer variable context-dependent fitness effects.</title>
        <authorList>
            <person name="Hall J.P.J."/>
            <person name="Harrison E."/>
            <person name="Lilley A.K."/>
            <person name="Paterson S."/>
            <person name="Spiers A.J."/>
            <person name="Brockhurst M.A."/>
        </authorList>
    </citation>
    <scope>NUCLEOTIDE SEQUENCE [LARGE SCALE GENOMIC DNA]</scope>
    <source>
        <strain evidence="1">SBW25</strain>
        <plasmid evidence="1">pQBR55</plasmid>
    </source>
</reference>
<sequence>MQRMQQNASEVATDPIDPALRDVVWLRDELRAMGFASEYSIRAPGSALVPVAYLLTGITEADVEPPPWVLIGNAQTK</sequence>
<evidence type="ECO:0000313" key="1">
    <source>
        <dbReference type="EMBL" id="CEK42506.1"/>
    </source>
</evidence>
<dbReference type="AlphaFoldDB" id="A0A0G4E5J9"/>
<organism evidence="1">
    <name type="scientific">Pseudomonas fluorescens (strain SBW25)</name>
    <dbReference type="NCBI Taxonomy" id="216595"/>
    <lineage>
        <taxon>Bacteria</taxon>
        <taxon>Pseudomonadati</taxon>
        <taxon>Pseudomonadota</taxon>
        <taxon>Gammaproteobacteria</taxon>
        <taxon>Pseudomonadales</taxon>
        <taxon>Pseudomonadaceae</taxon>
        <taxon>Pseudomonas</taxon>
    </lineage>
</organism>
<gene>
    <name evidence="1" type="ORF">PQBR55_0127</name>
</gene>
<reference evidence="1" key="1">
    <citation type="submission" date="2014-12" db="EMBL/GenBank/DDBJ databases">
        <authorList>
            <person name="Hall J."/>
        </authorList>
    </citation>
    <scope>NUCLEOTIDE SEQUENCE [LARGE SCALE GENOMIC DNA]</scope>
    <source>
        <strain evidence="1">SBW25</strain>
        <plasmid evidence="1">pQBR55</plasmid>
    </source>
</reference>